<comment type="caution">
    <text evidence="2">The sequence shown here is derived from an EMBL/GenBank/DDBJ whole genome shotgun (WGS) entry which is preliminary data.</text>
</comment>
<proteinExistence type="predicted"/>
<feature type="region of interest" description="Disordered" evidence="1">
    <location>
        <begin position="93"/>
        <end position="115"/>
    </location>
</feature>
<reference evidence="2 3" key="1">
    <citation type="submission" date="2023-05" db="EMBL/GenBank/DDBJ databases">
        <title>B98-5 Cell Line De Novo Hybrid Assembly: An Optical Mapping Approach.</title>
        <authorList>
            <person name="Kananen K."/>
            <person name="Auerbach J.A."/>
            <person name="Kautto E."/>
            <person name="Blachly J.S."/>
        </authorList>
    </citation>
    <scope>NUCLEOTIDE SEQUENCE [LARGE SCALE GENOMIC DNA]</scope>
    <source>
        <strain evidence="2">B95-8</strain>
        <tissue evidence="2">Cell line</tissue>
    </source>
</reference>
<protein>
    <submittedName>
        <fullName evidence="2">Uncharacterized protein</fullName>
    </submittedName>
</protein>
<dbReference type="EMBL" id="JASSZA010000005">
    <property type="protein sequence ID" value="KAK2110099.1"/>
    <property type="molecule type" value="Genomic_DNA"/>
</dbReference>
<dbReference type="Proteomes" id="UP001266305">
    <property type="component" value="Unassembled WGS sequence"/>
</dbReference>
<accession>A0ABQ9VL40</accession>
<keyword evidence="3" id="KW-1185">Reference proteome</keyword>
<organism evidence="2 3">
    <name type="scientific">Saguinus oedipus</name>
    <name type="common">Cotton-top tamarin</name>
    <name type="synonym">Oedipomidas oedipus</name>
    <dbReference type="NCBI Taxonomy" id="9490"/>
    <lineage>
        <taxon>Eukaryota</taxon>
        <taxon>Metazoa</taxon>
        <taxon>Chordata</taxon>
        <taxon>Craniata</taxon>
        <taxon>Vertebrata</taxon>
        <taxon>Euteleostomi</taxon>
        <taxon>Mammalia</taxon>
        <taxon>Eutheria</taxon>
        <taxon>Euarchontoglires</taxon>
        <taxon>Primates</taxon>
        <taxon>Haplorrhini</taxon>
        <taxon>Platyrrhini</taxon>
        <taxon>Cebidae</taxon>
        <taxon>Callitrichinae</taxon>
        <taxon>Saguinus</taxon>
    </lineage>
</organism>
<name>A0ABQ9VL40_SAGOE</name>
<evidence type="ECO:0000313" key="2">
    <source>
        <dbReference type="EMBL" id="KAK2110099.1"/>
    </source>
</evidence>
<feature type="compositionally biased region" description="Basic and acidic residues" evidence="1">
    <location>
        <begin position="20"/>
        <end position="35"/>
    </location>
</feature>
<evidence type="ECO:0000313" key="3">
    <source>
        <dbReference type="Proteomes" id="UP001266305"/>
    </source>
</evidence>
<sequence>MSREIGSGNGLQGEVVGWAWRKDEVMGRGSEDRAPAEQSTQGDPSRHAVKQPVSPAPQTQEAGQEHQHRFICYTSVIDGIQKEKTLLYDVHPIPVPALDPPEGTVEKGTPSLTLP</sequence>
<feature type="region of interest" description="Disordered" evidence="1">
    <location>
        <begin position="1"/>
        <end position="66"/>
    </location>
</feature>
<evidence type="ECO:0000256" key="1">
    <source>
        <dbReference type="SAM" id="MobiDB-lite"/>
    </source>
</evidence>
<gene>
    <name evidence="2" type="ORF">P7K49_009845</name>
</gene>